<dbReference type="InterPro" id="IPR036291">
    <property type="entry name" value="NAD(P)-bd_dom_sf"/>
</dbReference>
<dbReference type="PANTHER" id="PTHR24321:SF8">
    <property type="entry name" value="ESTRADIOL 17-BETA-DEHYDROGENASE 8-RELATED"/>
    <property type="match status" value="1"/>
</dbReference>
<dbReference type="InterPro" id="IPR020904">
    <property type="entry name" value="Sc_DH/Rdtase_CS"/>
</dbReference>
<evidence type="ECO:0000256" key="1">
    <source>
        <dbReference type="ARBA" id="ARBA00006484"/>
    </source>
</evidence>
<dbReference type="OrthoDB" id="306388at2"/>
<dbReference type="GO" id="GO:0008206">
    <property type="term" value="P:bile acid metabolic process"/>
    <property type="evidence" value="ECO:0007669"/>
    <property type="project" value="UniProtKB-ARBA"/>
</dbReference>
<evidence type="ECO:0000313" key="5">
    <source>
        <dbReference type="Proteomes" id="UP000289856"/>
    </source>
</evidence>
<dbReference type="PRINTS" id="PR00081">
    <property type="entry name" value="GDHRDH"/>
</dbReference>
<accession>A0A3T1DD26</accession>
<dbReference type="GO" id="GO:0016491">
    <property type="term" value="F:oxidoreductase activity"/>
    <property type="evidence" value="ECO:0007669"/>
    <property type="project" value="UniProtKB-KW"/>
</dbReference>
<dbReference type="Gene3D" id="3.40.50.720">
    <property type="entry name" value="NAD(P)-binding Rossmann-like Domain"/>
    <property type="match status" value="1"/>
</dbReference>
<dbReference type="PANTHER" id="PTHR24321">
    <property type="entry name" value="DEHYDROGENASES, SHORT CHAIN"/>
    <property type="match status" value="1"/>
</dbReference>
<evidence type="ECO:0000313" key="4">
    <source>
        <dbReference type="EMBL" id="BBI35868.1"/>
    </source>
</evidence>
<dbReference type="PRINTS" id="PR00080">
    <property type="entry name" value="SDRFAMILY"/>
</dbReference>
<dbReference type="KEGG" id="cohn:KCTCHS21_52670"/>
<dbReference type="SUPFAM" id="SSF51735">
    <property type="entry name" value="NAD(P)-binding Rossmann-fold domains"/>
    <property type="match status" value="1"/>
</dbReference>
<keyword evidence="5" id="KW-1185">Reference proteome</keyword>
<evidence type="ECO:0000256" key="3">
    <source>
        <dbReference type="RuleBase" id="RU000363"/>
    </source>
</evidence>
<comment type="similarity">
    <text evidence="1 3">Belongs to the short-chain dehydrogenases/reductases (SDR) family.</text>
</comment>
<dbReference type="AlphaFoldDB" id="A0A3T1DD26"/>
<name>A0A3T1DD26_9BACL</name>
<dbReference type="FunFam" id="3.40.50.720:FF:000084">
    <property type="entry name" value="Short-chain dehydrogenase reductase"/>
    <property type="match status" value="1"/>
</dbReference>
<dbReference type="Pfam" id="PF00106">
    <property type="entry name" value="adh_short"/>
    <property type="match status" value="1"/>
</dbReference>
<protein>
    <submittedName>
        <fullName evidence="4">Short-chain dehydrogenase</fullName>
    </submittedName>
</protein>
<dbReference type="PROSITE" id="PS00061">
    <property type="entry name" value="ADH_SHORT"/>
    <property type="match status" value="1"/>
</dbReference>
<dbReference type="EMBL" id="AP019400">
    <property type="protein sequence ID" value="BBI35868.1"/>
    <property type="molecule type" value="Genomic_DNA"/>
</dbReference>
<proteinExistence type="inferred from homology"/>
<keyword evidence="2" id="KW-0560">Oxidoreductase</keyword>
<evidence type="ECO:0000256" key="2">
    <source>
        <dbReference type="ARBA" id="ARBA00023002"/>
    </source>
</evidence>
<dbReference type="RefSeq" id="WP_157994123.1">
    <property type="nucleotide sequence ID" value="NZ_AP019400.1"/>
</dbReference>
<organism evidence="4 5">
    <name type="scientific">Cohnella abietis</name>
    <dbReference type="NCBI Taxonomy" id="2507935"/>
    <lineage>
        <taxon>Bacteria</taxon>
        <taxon>Bacillati</taxon>
        <taxon>Bacillota</taxon>
        <taxon>Bacilli</taxon>
        <taxon>Bacillales</taxon>
        <taxon>Paenibacillaceae</taxon>
        <taxon>Cohnella</taxon>
    </lineage>
</organism>
<dbReference type="InterPro" id="IPR002347">
    <property type="entry name" value="SDR_fam"/>
</dbReference>
<sequence>MTINKTFLITGAATGLGRALAIKLAEQGYKLSLVDFNEEAGKETLALVKEKNAEAIFIKADVTNEENVKNYVEETVRAFGTIDYFANNAGMMIPLRLLHEYDINEYDRVMNVNLKGAFLGLKYVIPVMLQNNGGNIVNTVSSNSFKPTAYNGLYSATKHALAALTKSIGQDYQDLNIRAVGVAPNTMITNIAANAVHTLTEERMAKLVASTGPNIPATPEAIAEAVIFAATTGADLLNGTVVNCAGGQIFQ</sequence>
<dbReference type="Proteomes" id="UP000289856">
    <property type="component" value="Chromosome"/>
</dbReference>
<gene>
    <name evidence="4" type="primary">fabG_6</name>
    <name evidence="4" type="ORF">KCTCHS21_52670</name>
</gene>
<dbReference type="CDD" id="cd05233">
    <property type="entry name" value="SDR_c"/>
    <property type="match status" value="1"/>
</dbReference>
<reference evidence="4 5" key="1">
    <citation type="submission" date="2019-01" db="EMBL/GenBank/DDBJ databases">
        <title>Complete genome sequence of Cohnella hallensis HS21 isolated from Korean fir (Abies koreana) rhizospheric soil.</title>
        <authorList>
            <person name="Jiang L."/>
            <person name="Kang S.W."/>
            <person name="Kim S."/>
            <person name="Jung J."/>
            <person name="Kim C.Y."/>
            <person name="Kim D.H."/>
            <person name="Kim S.W."/>
            <person name="Lee J."/>
        </authorList>
    </citation>
    <scope>NUCLEOTIDE SEQUENCE [LARGE SCALE GENOMIC DNA]</scope>
    <source>
        <strain evidence="4 5">HS21</strain>
    </source>
</reference>